<dbReference type="InterPro" id="IPR011992">
    <property type="entry name" value="EF-hand-dom_pair"/>
</dbReference>
<proteinExistence type="predicted"/>
<reference evidence="4" key="2">
    <citation type="submission" date="2020-05" db="UniProtKB">
        <authorList>
            <consortium name="EnsemblMetazoa"/>
        </authorList>
    </citation>
    <scope>IDENTIFICATION</scope>
    <source>
        <strain evidence="4">maculatus3</strain>
    </source>
</reference>
<keyword evidence="5" id="KW-1185">Reference proteome</keyword>
<feature type="domain" description="EF-hand" evidence="3">
    <location>
        <begin position="6"/>
        <end position="41"/>
    </location>
</feature>
<dbReference type="VEuPathDB" id="VectorBase:AMAM016302"/>
<dbReference type="InterPro" id="IPR002048">
    <property type="entry name" value="EF_hand_dom"/>
</dbReference>
<protein>
    <recommendedName>
        <fullName evidence="3">EF-hand domain-containing protein</fullName>
    </recommendedName>
</protein>
<name>A0A182SZ13_9DIPT</name>
<dbReference type="Proteomes" id="UP000075901">
    <property type="component" value="Unassembled WGS sequence"/>
</dbReference>
<sequence>INPANELEKRIADAFLIFDHHGNKTVDVREIGTILRFLGCVPTEADVNEVISATEFEDSNGTVHLSKFLPYVSQLIAEHKMEPAPPEKLLKAFRVLDQEGKGFVDKEYMTKLITEEGEPFTVEELEEMMAVAVDMATDKIAYELYLNQLLHSKLHNGMFVLEQLYRLMLLQFGIAHSVGFGGSRGACFGSGKSTSGGKDIVAPSTPLTSSSTSSSLPDSIASSQRSSSLDVPLSRPLLRLFFCALLIAASDFPGDSAFCCWDSCDSFSSSICETLASN</sequence>
<dbReference type="Gene3D" id="1.10.238.10">
    <property type="entry name" value="EF-hand"/>
    <property type="match status" value="2"/>
</dbReference>
<dbReference type="EnsemblMetazoa" id="AMAM016302-RA">
    <property type="protein sequence ID" value="AMAM016302-PA"/>
    <property type="gene ID" value="AMAM016302"/>
</dbReference>
<dbReference type="SUPFAM" id="SSF47473">
    <property type="entry name" value="EF-hand"/>
    <property type="match status" value="1"/>
</dbReference>
<dbReference type="GO" id="GO:0043226">
    <property type="term" value="C:organelle"/>
    <property type="evidence" value="ECO:0007669"/>
    <property type="project" value="UniProtKB-ARBA"/>
</dbReference>
<evidence type="ECO:0000259" key="3">
    <source>
        <dbReference type="PROSITE" id="PS50222"/>
    </source>
</evidence>
<organism evidence="4 5">
    <name type="scientific">Anopheles maculatus</name>
    <dbReference type="NCBI Taxonomy" id="74869"/>
    <lineage>
        <taxon>Eukaryota</taxon>
        <taxon>Metazoa</taxon>
        <taxon>Ecdysozoa</taxon>
        <taxon>Arthropoda</taxon>
        <taxon>Hexapoda</taxon>
        <taxon>Insecta</taxon>
        <taxon>Pterygota</taxon>
        <taxon>Neoptera</taxon>
        <taxon>Endopterygota</taxon>
        <taxon>Diptera</taxon>
        <taxon>Nematocera</taxon>
        <taxon>Culicoidea</taxon>
        <taxon>Culicidae</taxon>
        <taxon>Anophelinae</taxon>
        <taxon>Anopheles</taxon>
        <taxon>Anopheles maculatus group</taxon>
    </lineage>
</organism>
<evidence type="ECO:0000313" key="5">
    <source>
        <dbReference type="Proteomes" id="UP000075901"/>
    </source>
</evidence>
<evidence type="ECO:0000313" key="4">
    <source>
        <dbReference type="EnsemblMetazoa" id="AMAM016302-PA"/>
    </source>
</evidence>
<dbReference type="PANTHER" id="PTHR46763:SF1">
    <property type="entry name" value="DYNEIN REGULATORY COMPLEX PROTEIN 8"/>
    <property type="match status" value="1"/>
</dbReference>
<dbReference type="PANTHER" id="PTHR46763">
    <property type="entry name" value="DYNEIN REGULATORY COMPLEX PROTEIN 8"/>
    <property type="match status" value="1"/>
</dbReference>
<dbReference type="PROSITE" id="PS50222">
    <property type="entry name" value="EF_HAND_2"/>
    <property type="match status" value="2"/>
</dbReference>
<reference evidence="5" key="1">
    <citation type="submission" date="2013-09" db="EMBL/GenBank/DDBJ databases">
        <title>The Genome Sequence of Anopheles maculatus species B.</title>
        <authorList>
            <consortium name="The Broad Institute Genomics Platform"/>
            <person name="Neafsey D.E."/>
            <person name="Besansky N."/>
            <person name="Howell P."/>
            <person name="Walton C."/>
            <person name="Young S.K."/>
            <person name="Zeng Q."/>
            <person name="Gargeya S."/>
            <person name="Fitzgerald M."/>
            <person name="Haas B."/>
            <person name="Abouelleil A."/>
            <person name="Allen A.W."/>
            <person name="Alvarado L."/>
            <person name="Arachchi H.M."/>
            <person name="Berlin A.M."/>
            <person name="Chapman S.B."/>
            <person name="Gainer-Dewar J."/>
            <person name="Goldberg J."/>
            <person name="Griggs A."/>
            <person name="Gujja S."/>
            <person name="Hansen M."/>
            <person name="Howarth C."/>
            <person name="Imamovic A."/>
            <person name="Ireland A."/>
            <person name="Larimer J."/>
            <person name="McCowan C."/>
            <person name="Murphy C."/>
            <person name="Pearson M."/>
            <person name="Poon T.W."/>
            <person name="Priest M."/>
            <person name="Roberts A."/>
            <person name="Saif S."/>
            <person name="Shea T."/>
            <person name="Sisk P."/>
            <person name="Sykes S."/>
            <person name="Wortman J."/>
            <person name="Nusbaum C."/>
            <person name="Birren B."/>
        </authorList>
    </citation>
    <scope>NUCLEOTIDE SEQUENCE [LARGE SCALE GENOMIC DNA]</scope>
    <source>
        <strain evidence="5">maculatus3</strain>
    </source>
</reference>
<feature type="region of interest" description="Disordered" evidence="2">
    <location>
        <begin position="199"/>
        <end position="223"/>
    </location>
</feature>
<accession>A0A182SZ13</accession>
<keyword evidence="1" id="KW-0677">Repeat</keyword>
<evidence type="ECO:0000256" key="1">
    <source>
        <dbReference type="ARBA" id="ARBA00022737"/>
    </source>
</evidence>
<dbReference type="FunFam" id="1.10.238.10:FF:000178">
    <property type="entry name" value="Calmodulin-2 A"/>
    <property type="match status" value="1"/>
</dbReference>
<feature type="compositionally biased region" description="Low complexity" evidence="2">
    <location>
        <begin position="202"/>
        <end position="223"/>
    </location>
</feature>
<dbReference type="GO" id="GO:0005509">
    <property type="term" value="F:calcium ion binding"/>
    <property type="evidence" value="ECO:0007669"/>
    <property type="project" value="InterPro"/>
</dbReference>
<evidence type="ECO:0000256" key="2">
    <source>
        <dbReference type="SAM" id="MobiDB-lite"/>
    </source>
</evidence>
<dbReference type="AlphaFoldDB" id="A0A182SZ13"/>
<feature type="domain" description="EF-hand" evidence="3">
    <location>
        <begin position="84"/>
        <end position="119"/>
    </location>
</feature>